<evidence type="ECO:0000256" key="2">
    <source>
        <dbReference type="SAM" id="Phobius"/>
    </source>
</evidence>
<keyword evidence="2" id="KW-0812">Transmembrane</keyword>
<dbReference type="InterPro" id="IPR004156">
    <property type="entry name" value="OATP"/>
</dbReference>
<feature type="transmembrane region" description="Helical" evidence="2">
    <location>
        <begin position="55"/>
        <end position="76"/>
    </location>
</feature>
<name>A0A6M2E5Q0_9ACAR</name>
<sequence>MALGTTGSLLNMFAFIPYPLVYGAILDHSCIVWEEKCGRRGNCWVYDADKLRYSLHLTTIILLAIGGVCYIGQFLFSGRIKRFYEDDLAEKSTDEQDRHNGDHKATIK</sequence>
<keyword evidence="2" id="KW-1133">Transmembrane helix</keyword>
<dbReference type="AlphaFoldDB" id="A0A6M2E5Q0"/>
<evidence type="ECO:0000313" key="3">
    <source>
        <dbReference type="EMBL" id="NOV52377.1"/>
    </source>
</evidence>
<organism evidence="3">
    <name type="scientific">Amblyomma tuberculatum</name>
    <dbReference type="NCBI Taxonomy" id="48802"/>
    <lineage>
        <taxon>Eukaryota</taxon>
        <taxon>Metazoa</taxon>
        <taxon>Ecdysozoa</taxon>
        <taxon>Arthropoda</taxon>
        <taxon>Chelicerata</taxon>
        <taxon>Arachnida</taxon>
        <taxon>Acari</taxon>
        <taxon>Parasitiformes</taxon>
        <taxon>Ixodida</taxon>
        <taxon>Ixodoidea</taxon>
        <taxon>Ixodidae</taxon>
        <taxon>Amblyomminae</taxon>
        <taxon>Amblyomma</taxon>
    </lineage>
</organism>
<proteinExistence type="predicted"/>
<dbReference type="PANTHER" id="PTHR11388:SF76">
    <property type="entry name" value="SOLUTE CARRIER ORGANIC ANION TRANSPORTER FAMILY MEMBER"/>
    <property type="match status" value="1"/>
</dbReference>
<dbReference type="GO" id="GO:0043252">
    <property type="term" value="P:sodium-independent organic anion transport"/>
    <property type="evidence" value="ECO:0007669"/>
    <property type="project" value="TreeGrafter"/>
</dbReference>
<dbReference type="GO" id="GO:0016323">
    <property type="term" value="C:basolateral plasma membrane"/>
    <property type="evidence" value="ECO:0007669"/>
    <property type="project" value="TreeGrafter"/>
</dbReference>
<evidence type="ECO:0008006" key="4">
    <source>
        <dbReference type="Google" id="ProtNLM"/>
    </source>
</evidence>
<dbReference type="GO" id="GO:0015347">
    <property type="term" value="F:sodium-independent organic anion transmembrane transporter activity"/>
    <property type="evidence" value="ECO:0007669"/>
    <property type="project" value="TreeGrafter"/>
</dbReference>
<dbReference type="PANTHER" id="PTHR11388">
    <property type="entry name" value="ORGANIC ANION TRANSPORTER"/>
    <property type="match status" value="1"/>
</dbReference>
<dbReference type="Pfam" id="PF03137">
    <property type="entry name" value="OATP"/>
    <property type="match status" value="1"/>
</dbReference>
<accession>A0A6M2E5Q0</accession>
<reference evidence="3" key="1">
    <citation type="submission" date="2019-12" db="EMBL/GenBank/DDBJ databases">
        <title>The sialotranscriptome of the gopher-tortoise tick, Amblyomma tuberculatum.</title>
        <authorList>
            <person name="Karim S."/>
            <person name="Andersen J."/>
            <person name="Kumar D."/>
            <person name="Adamson S."/>
            <person name="Ennen J."/>
            <person name="Qualis C.P."/>
            <person name="Ribeiro J.M.C."/>
        </authorList>
    </citation>
    <scope>NUCLEOTIDE SEQUENCE</scope>
    <source>
        <strain evidence="3">Removed</strain>
        <tissue evidence="3">Salivary glands</tissue>
    </source>
</reference>
<protein>
    <recommendedName>
        <fullName evidence="4">Organic anion transporter</fullName>
    </recommendedName>
</protein>
<dbReference type="EMBL" id="GIDH01000434">
    <property type="protein sequence ID" value="NOV52377.1"/>
    <property type="molecule type" value="Transcribed_RNA"/>
</dbReference>
<feature type="region of interest" description="Disordered" evidence="1">
    <location>
        <begin position="89"/>
        <end position="108"/>
    </location>
</feature>
<keyword evidence="2" id="KW-0472">Membrane</keyword>
<evidence type="ECO:0000256" key="1">
    <source>
        <dbReference type="SAM" id="MobiDB-lite"/>
    </source>
</evidence>